<gene>
    <name evidence="2" type="ORF">CDV28_14317</name>
</gene>
<name>A0A521FZ57_9BACT</name>
<keyword evidence="1" id="KW-1133">Transmembrane helix</keyword>
<dbReference type="EMBL" id="NQJD01000043">
    <property type="protein sequence ID" value="TAA74025.1"/>
    <property type="molecule type" value="Genomic_DNA"/>
</dbReference>
<comment type="caution">
    <text evidence="2">The sequence shown here is derived from an EMBL/GenBank/DDBJ whole genome shotgun (WGS) entry which is preliminary data.</text>
</comment>
<organism evidence="2 3">
    <name type="scientific">Candidatus Electronema aureum</name>
    <dbReference type="NCBI Taxonomy" id="2005002"/>
    <lineage>
        <taxon>Bacteria</taxon>
        <taxon>Pseudomonadati</taxon>
        <taxon>Thermodesulfobacteriota</taxon>
        <taxon>Desulfobulbia</taxon>
        <taxon>Desulfobulbales</taxon>
        <taxon>Desulfobulbaceae</taxon>
        <taxon>Candidatus Electronema</taxon>
    </lineage>
</organism>
<feature type="transmembrane region" description="Helical" evidence="1">
    <location>
        <begin position="155"/>
        <end position="173"/>
    </location>
</feature>
<proteinExistence type="predicted"/>
<evidence type="ECO:0000313" key="2">
    <source>
        <dbReference type="EMBL" id="TAA74025.1"/>
    </source>
</evidence>
<feature type="transmembrane region" description="Helical" evidence="1">
    <location>
        <begin position="27"/>
        <end position="48"/>
    </location>
</feature>
<reference evidence="2" key="1">
    <citation type="submission" date="2017-07" db="EMBL/GenBank/DDBJ databases">
        <title>The cable genome - Insights into the physiology and evolution of filamentous bacteria capable of sulfide oxidation via long distance electron transfer.</title>
        <authorList>
            <person name="Thorup C."/>
            <person name="Bjerg J.T."/>
            <person name="Schreiber L."/>
            <person name="Nielsen L.P."/>
            <person name="Kjeldsen K.U."/>
            <person name="Boesen T."/>
            <person name="Boggild A."/>
            <person name="Meysman F."/>
            <person name="Geelhoed J."/>
            <person name="Schramm A."/>
        </authorList>
    </citation>
    <scope>NUCLEOTIDE SEQUENCE [LARGE SCALE GENOMIC DNA]</scope>
    <source>
        <strain evidence="2">GS</strain>
    </source>
</reference>
<keyword evidence="1" id="KW-0812">Transmembrane</keyword>
<dbReference type="AlphaFoldDB" id="A0A521FZ57"/>
<dbReference type="Proteomes" id="UP000316238">
    <property type="component" value="Unassembled WGS sequence"/>
</dbReference>
<feature type="transmembrane region" description="Helical" evidence="1">
    <location>
        <begin position="113"/>
        <end position="134"/>
    </location>
</feature>
<keyword evidence="1" id="KW-0472">Membrane</keyword>
<evidence type="ECO:0000313" key="3">
    <source>
        <dbReference type="Proteomes" id="UP000316238"/>
    </source>
</evidence>
<keyword evidence="3" id="KW-1185">Reference proteome</keyword>
<sequence length="208" mass="23253">MNIFTAAVTGLTIVIKKIGIGFKAVMTGLKIAIISVIDFIASVITAIFNAIVSVIKWVVTQIVNLIHLLFRTYLRLEAGCVPPVQKFAGLMIRLRWGFVILSGLYAVYKYLGITALLVAIAVCGGLVAIGYSEAEKEEEEWNVALDKLNRIIAKYLKYLIRFAIMAFSVYSLHLMFRNNIATSSLLVLLAPCYVLYLFIVYLFSIIFR</sequence>
<evidence type="ECO:0000256" key="1">
    <source>
        <dbReference type="SAM" id="Phobius"/>
    </source>
</evidence>
<protein>
    <submittedName>
        <fullName evidence="2">Uncharacterized protein</fullName>
    </submittedName>
</protein>
<feature type="transmembrane region" description="Helical" evidence="1">
    <location>
        <begin position="185"/>
        <end position="207"/>
    </location>
</feature>
<accession>A0A521FZ57</accession>